<dbReference type="AlphaFoldDB" id="A0A382P4B8"/>
<evidence type="ECO:0000313" key="1">
    <source>
        <dbReference type="EMBL" id="SVC68203.1"/>
    </source>
</evidence>
<accession>A0A382P4B8</accession>
<sequence>MPNGLPQVEDVTLGLNLPMEQIFRVLEMKFSVKVLDILVEKILLRMGTDKIWQDYALLLKVSRKIMMESNS</sequence>
<name>A0A382P4B8_9ZZZZ</name>
<organism evidence="1">
    <name type="scientific">marine metagenome</name>
    <dbReference type="NCBI Taxonomy" id="408172"/>
    <lineage>
        <taxon>unclassified sequences</taxon>
        <taxon>metagenomes</taxon>
        <taxon>ecological metagenomes</taxon>
    </lineage>
</organism>
<protein>
    <submittedName>
        <fullName evidence="1">Uncharacterized protein</fullName>
    </submittedName>
</protein>
<proteinExistence type="predicted"/>
<reference evidence="1" key="1">
    <citation type="submission" date="2018-05" db="EMBL/GenBank/DDBJ databases">
        <authorList>
            <person name="Lanie J.A."/>
            <person name="Ng W.-L."/>
            <person name="Kazmierczak K.M."/>
            <person name="Andrzejewski T.M."/>
            <person name="Davidsen T.M."/>
            <person name="Wayne K.J."/>
            <person name="Tettelin H."/>
            <person name="Glass J.I."/>
            <person name="Rusch D."/>
            <person name="Podicherti R."/>
            <person name="Tsui H.-C.T."/>
            <person name="Winkler M.E."/>
        </authorList>
    </citation>
    <scope>NUCLEOTIDE SEQUENCE</scope>
</reference>
<gene>
    <name evidence="1" type="ORF">METZ01_LOCUS321057</name>
</gene>
<dbReference type="EMBL" id="UINC01104780">
    <property type="protein sequence ID" value="SVC68203.1"/>
    <property type="molecule type" value="Genomic_DNA"/>
</dbReference>